<evidence type="ECO:0000313" key="2">
    <source>
        <dbReference type="Proteomes" id="UP000266313"/>
    </source>
</evidence>
<accession>A0A286P3U1</accession>
<dbReference type="Proteomes" id="UP000266313">
    <property type="component" value="Chromosome"/>
</dbReference>
<dbReference type="EMBL" id="AP017928">
    <property type="protein sequence ID" value="BBA32313.1"/>
    <property type="molecule type" value="Genomic_DNA"/>
</dbReference>
<gene>
    <name evidence="1" type="ORF">sS8_0345</name>
</gene>
<reference evidence="1 2" key="1">
    <citation type="submission" date="2016-12" db="EMBL/GenBank/DDBJ databases">
        <title>Genome sequencing of Methylocaldum marinum.</title>
        <authorList>
            <person name="Takeuchi M."/>
            <person name="Kamagata Y."/>
            <person name="Hiraoka S."/>
            <person name="Oshima K."/>
            <person name="Hattori M."/>
            <person name="Iwasaki W."/>
        </authorList>
    </citation>
    <scope>NUCLEOTIDE SEQUENCE [LARGE SCALE GENOMIC DNA]</scope>
    <source>
        <strain evidence="1 2">S8</strain>
    </source>
</reference>
<dbReference type="KEGG" id="mmai:sS8_0345"/>
<sequence length="87" mass="9482">MDARWGTVRVRCKASNSCAFKRKDGSSPGLEAGNANNASNVPECSDGAECTVASFKIRFRIGCFAEVDWNVGLPDRLFDDILPLLSR</sequence>
<evidence type="ECO:0000313" key="1">
    <source>
        <dbReference type="EMBL" id="BBA32313.1"/>
    </source>
</evidence>
<dbReference type="AlphaFoldDB" id="A0A286P3U1"/>
<protein>
    <submittedName>
        <fullName evidence="1">Uncharacterized protein</fullName>
    </submittedName>
</protein>
<keyword evidence="2" id="KW-1185">Reference proteome</keyword>
<organism evidence="1 2">
    <name type="scientific">Methylocaldum marinum</name>
    <dbReference type="NCBI Taxonomy" id="1432792"/>
    <lineage>
        <taxon>Bacteria</taxon>
        <taxon>Pseudomonadati</taxon>
        <taxon>Pseudomonadota</taxon>
        <taxon>Gammaproteobacteria</taxon>
        <taxon>Methylococcales</taxon>
        <taxon>Methylococcaceae</taxon>
        <taxon>Methylocaldum</taxon>
    </lineage>
</organism>
<proteinExistence type="predicted"/>
<name>A0A286P3U1_9GAMM</name>